<dbReference type="Gene3D" id="3.40.50.300">
    <property type="entry name" value="P-loop containing nucleotide triphosphate hydrolases"/>
    <property type="match status" value="2"/>
</dbReference>
<feature type="domain" description="CobQ/CobB/MinD/ParA nucleotide binding" evidence="1">
    <location>
        <begin position="29"/>
        <end position="212"/>
    </location>
</feature>
<dbReference type="InterPro" id="IPR055549">
    <property type="entry name" value="DUF7125"/>
</dbReference>
<evidence type="ECO:0000313" key="3">
    <source>
        <dbReference type="Proteomes" id="UP000662973"/>
    </source>
</evidence>
<dbReference type="Pfam" id="PF23442">
    <property type="entry name" value="DUF7125"/>
    <property type="match status" value="1"/>
</dbReference>
<dbReference type="AlphaFoldDB" id="A0A897NI47"/>
<dbReference type="PANTHER" id="PTHR43384">
    <property type="entry name" value="SEPTUM SITE-DETERMINING PROTEIN MIND HOMOLOG, CHLOROPLASTIC-RELATED"/>
    <property type="match status" value="1"/>
</dbReference>
<dbReference type="GO" id="GO:0051782">
    <property type="term" value="P:negative regulation of cell division"/>
    <property type="evidence" value="ECO:0007669"/>
    <property type="project" value="TreeGrafter"/>
</dbReference>
<dbReference type="GO" id="GO:0005524">
    <property type="term" value="F:ATP binding"/>
    <property type="evidence" value="ECO:0007669"/>
    <property type="project" value="TreeGrafter"/>
</dbReference>
<dbReference type="Pfam" id="PF01656">
    <property type="entry name" value="CbiA"/>
    <property type="match status" value="1"/>
</dbReference>
<dbReference type="GO" id="GO:0016887">
    <property type="term" value="F:ATP hydrolysis activity"/>
    <property type="evidence" value="ECO:0007669"/>
    <property type="project" value="TreeGrafter"/>
</dbReference>
<dbReference type="SUPFAM" id="SSF52540">
    <property type="entry name" value="P-loop containing nucleoside triphosphate hydrolases"/>
    <property type="match status" value="2"/>
</dbReference>
<protein>
    <submittedName>
        <fullName evidence="2">RecA-superfamily ATPase implicated in signal transduction, inactivated</fullName>
    </submittedName>
</protein>
<dbReference type="InterPro" id="IPR050625">
    <property type="entry name" value="ParA/MinD_ATPase"/>
</dbReference>
<gene>
    <name evidence="2" type="primary">rad557</name>
    <name evidence="2" type="ORF">HSR122_2620</name>
</gene>
<accession>A0A897NI47</accession>
<dbReference type="GO" id="GO:0005829">
    <property type="term" value="C:cytosol"/>
    <property type="evidence" value="ECO:0007669"/>
    <property type="project" value="TreeGrafter"/>
</dbReference>
<dbReference type="GO" id="GO:0009898">
    <property type="term" value="C:cytoplasmic side of plasma membrane"/>
    <property type="evidence" value="ECO:0007669"/>
    <property type="project" value="TreeGrafter"/>
</dbReference>
<proteinExistence type="predicted"/>
<keyword evidence="3" id="KW-1185">Reference proteome</keyword>
<dbReference type="Proteomes" id="UP000662973">
    <property type="component" value="Chromosome"/>
</dbReference>
<dbReference type="InterPro" id="IPR002586">
    <property type="entry name" value="CobQ/CobB/MinD/ParA_Nub-bd_dom"/>
</dbReference>
<organism evidence="2 3">
    <name type="scientific">Halapricum desulfuricans</name>
    <dbReference type="NCBI Taxonomy" id="2841257"/>
    <lineage>
        <taxon>Archaea</taxon>
        <taxon>Methanobacteriati</taxon>
        <taxon>Methanobacteriota</taxon>
        <taxon>Stenosarchaea group</taxon>
        <taxon>Halobacteria</taxon>
        <taxon>Halobacteriales</taxon>
        <taxon>Haloarculaceae</taxon>
        <taxon>Halapricum</taxon>
    </lineage>
</organism>
<name>A0A897NI47_9EURY</name>
<reference evidence="2 3" key="1">
    <citation type="submission" date="2020-11" db="EMBL/GenBank/DDBJ databases">
        <title>Carbohydrate-dependent, anaerobic sulfur respiration: A novel catabolism in halophilic archaea.</title>
        <authorList>
            <person name="Sorokin D.Y."/>
            <person name="Messina E."/>
            <person name="Smedile F."/>
            <person name="La Cono V."/>
            <person name="Hallsworth J.E."/>
            <person name="Yakimov M.M."/>
        </authorList>
    </citation>
    <scope>NUCLEOTIDE SEQUENCE [LARGE SCALE GENOMIC DNA]</scope>
    <source>
        <strain evidence="2 3">HSR12-2</strain>
    </source>
</reference>
<dbReference type="KEGG" id="hds:HSR122_2620"/>
<evidence type="ECO:0000313" key="2">
    <source>
        <dbReference type="EMBL" id="QSG09996.1"/>
    </source>
</evidence>
<sequence length="441" mass="45498">MKPPDRPQSTAIHPVRTFKSDDGAIAGMLAIAGSKGGCGKTTTTLGVAGAFARAETPTLAIDADRQMPDLHVTAGVDREPTLASLEDADAGAIAQSVSGLPGVSVLPGPKPAESIDVQRALEHLDSGDSQVLVDCPSGTGPDLTDPLAAADAVVVVTTDSGQSIADAETTIEVADRLGVPVAGAVVTMTDDPDAVETRLDVPVLATVPESESPLADEEAHAAYDSAVERLRTVETDDPDPIDPTGTRMAIGVGSIDRQLGGGLPPGSIAAVVGEPDGHAESLLHRLTTARGTLYLSADRPARLVRTAMSADGWPTESPAVRTAGADPLEDATGLLADLPAGANFVVDPADVLEAHDRDAYLEFLRTLKDRMLETDGIAVLHCLDGERRPANRDVTERVADAVLAVSAVRDGTALEARATVRKFRPDPSARGTVAVDAGERS</sequence>
<evidence type="ECO:0000259" key="1">
    <source>
        <dbReference type="Pfam" id="PF01656"/>
    </source>
</evidence>
<dbReference type="EMBL" id="CP064788">
    <property type="protein sequence ID" value="QSG09996.1"/>
    <property type="molecule type" value="Genomic_DNA"/>
</dbReference>
<dbReference type="PANTHER" id="PTHR43384:SF10">
    <property type="entry name" value="ATPASE INVOLVED IN CHROMOSOME PARTITIONING, PARA_MIND FAMILY"/>
    <property type="match status" value="1"/>
</dbReference>
<dbReference type="InterPro" id="IPR027417">
    <property type="entry name" value="P-loop_NTPase"/>
</dbReference>